<comment type="PTM">
    <text evidence="3">Topaquinone (TPQ) is generated by copper-dependent autoxidation of a specific tyrosyl residue.</text>
</comment>
<protein>
    <recommendedName>
        <fullName evidence="3">Amine oxidase</fullName>
        <ecNumber evidence="3">1.4.3.-</ecNumber>
    </recommendedName>
</protein>
<sequence>MDLNSARTWKIINPNSKNYVGDPVGYTLMPGENCLPFASENSPIMKRAGFMNKHLRVTKYDPGELYASGQYPNQSKPGEDGLTKYVEANRSIEDEDVVMWYTMGVHHITRTEYWPVMPVHHIKFTLKPTGFFDGNSALDLPRSTPKKGSSCH</sequence>
<keyword evidence="6" id="KW-1185">Reference proteome</keyword>
<keyword evidence="3" id="KW-0479">Metal-binding</keyword>
<name>A0A1G8RAA6_9BACI</name>
<accession>A0A1G8RAA6</accession>
<comment type="cofactor">
    <cofactor evidence="3">
        <name>Cu cation</name>
        <dbReference type="ChEBI" id="CHEBI:23378"/>
    </cofactor>
    <text evidence="3">Contains 1 topaquinone per subunit.</text>
</comment>
<dbReference type="PANTHER" id="PTHR10638:SF86">
    <property type="entry name" value="COPPER AMINE OXIDASE 1-RELATED"/>
    <property type="match status" value="1"/>
</dbReference>
<dbReference type="GO" id="GO:0009308">
    <property type="term" value="P:amine metabolic process"/>
    <property type="evidence" value="ECO:0007669"/>
    <property type="project" value="UniProtKB-UniRule"/>
</dbReference>
<proteinExistence type="inferred from homology"/>
<gene>
    <name evidence="5" type="ORF">SAMN04488123_11643</name>
</gene>
<dbReference type="GO" id="GO:0005507">
    <property type="term" value="F:copper ion binding"/>
    <property type="evidence" value="ECO:0007669"/>
    <property type="project" value="InterPro"/>
</dbReference>
<dbReference type="GO" id="GO:0048038">
    <property type="term" value="F:quinone binding"/>
    <property type="evidence" value="ECO:0007669"/>
    <property type="project" value="InterPro"/>
</dbReference>
<dbReference type="SUPFAM" id="SSF49998">
    <property type="entry name" value="Amine oxidase catalytic domain"/>
    <property type="match status" value="1"/>
</dbReference>
<dbReference type="EMBL" id="FNEN01000016">
    <property type="protein sequence ID" value="SDJ13917.1"/>
    <property type="molecule type" value="Genomic_DNA"/>
</dbReference>
<dbReference type="Gene3D" id="2.70.98.20">
    <property type="entry name" value="Copper amine oxidase, catalytic domain"/>
    <property type="match status" value="1"/>
</dbReference>
<reference evidence="5 6" key="1">
    <citation type="submission" date="2016-10" db="EMBL/GenBank/DDBJ databases">
        <authorList>
            <person name="de Groot N.N."/>
        </authorList>
    </citation>
    <scope>NUCLEOTIDE SEQUENCE [LARGE SCALE GENOMIC DNA]</scope>
    <source>
        <strain evidence="5 6">DSM 21771</strain>
    </source>
</reference>
<evidence type="ECO:0000259" key="4">
    <source>
        <dbReference type="Pfam" id="PF01179"/>
    </source>
</evidence>
<dbReference type="Pfam" id="PF01179">
    <property type="entry name" value="Cu_amine_oxid"/>
    <property type="match status" value="1"/>
</dbReference>
<keyword evidence="3" id="KW-0560">Oxidoreductase</keyword>
<comment type="cofactor">
    <cofactor evidence="1">
        <name>Cu cation</name>
        <dbReference type="ChEBI" id="CHEBI:23378"/>
    </cofactor>
</comment>
<evidence type="ECO:0000313" key="5">
    <source>
        <dbReference type="EMBL" id="SDJ13917.1"/>
    </source>
</evidence>
<dbReference type="EC" id="1.4.3.-" evidence="3"/>
<comment type="similarity">
    <text evidence="3">Belongs to the copper/topaquinone oxidase family.</text>
</comment>
<evidence type="ECO:0000256" key="2">
    <source>
        <dbReference type="ARBA" id="ARBA00011738"/>
    </source>
</evidence>
<dbReference type="InterPro" id="IPR036460">
    <property type="entry name" value="Cu_amine_oxidase_C_sf"/>
</dbReference>
<evidence type="ECO:0000256" key="1">
    <source>
        <dbReference type="ARBA" id="ARBA00001935"/>
    </source>
</evidence>
<feature type="domain" description="Copper amine oxidase catalytic" evidence="4">
    <location>
        <begin position="4"/>
        <end position="138"/>
    </location>
</feature>
<organism evidence="5 6">
    <name type="scientific">Natribacillus halophilus</name>
    <dbReference type="NCBI Taxonomy" id="549003"/>
    <lineage>
        <taxon>Bacteria</taxon>
        <taxon>Bacillati</taxon>
        <taxon>Bacillota</taxon>
        <taxon>Bacilli</taxon>
        <taxon>Bacillales</taxon>
        <taxon>Bacillaceae</taxon>
        <taxon>Natribacillus</taxon>
    </lineage>
</organism>
<keyword evidence="3" id="KW-0186">Copper</keyword>
<dbReference type="Proteomes" id="UP000198853">
    <property type="component" value="Unassembled WGS sequence"/>
</dbReference>
<dbReference type="InterPro" id="IPR000269">
    <property type="entry name" value="Cu_amine_oxidase"/>
</dbReference>
<evidence type="ECO:0000256" key="3">
    <source>
        <dbReference type="RuleBase" id="RU000672"/>
    </source>
</evidence>
<evidence type="ECO:0000313" key="6">
    <source>
        <dbReference type="Proteomes" id="UP000198853"/>
    </source>
</evidence>
<keyword evidence="3" id="KW-0801">TPQ</keyword>
<dbReference type="GO" id="GO:0008131">
    <property type="term" value="F:primary methylamine oxidase activity"/>
    <property type="evidence" value="ECO:0007669"/>
    <property type="project" value="InterPro"/>
</dbReference>
<dbReference type="InterPro" id="IPR015798">
    <property type="entry name" value="Cu_amine_oxidase_C"/>
</dbReference>
<dbReference type="AlphaFoldDB" id="A0A1G8RAA6"/>
<dbReference type="PANTHER" id="PTHR10638">
    <property type="entry name" value="COPPER AMINE OXIDASE"/>
    <property type="match status" value="1"/>
</dbReference>
<comment type="subunit">
    <text evidence="2">Homodimer.</text>
</comment>